<dbReference type="WBParaSite" id="Hba_04866">
    <property type="protein sequence ID" value="Hba_04866"/>
    <property type="gene ID" value="Hba_04866"/>
</dbReference>
<dbReference type="GO" id="GO:0046982">
    <property type="term" value="F:protein heterodimerization activity"/>
    <property type="evidence" value="ECO:0007669"/>
    <property type="project" value="InterPro"/>
</dbReference>
<sequence length="58" mass="6552">MRNRVGSKIQFPVGCLYSMLCKNNYASQIGNEAPVHLADEVFQLADNTAYDNEKMRIS</sequence>
<evidence type="ECO:0000313" key="1">
    <source>
        <dbReference type="Proteomes" id="UP000095283"/>
    </source>
</evidence>
<dbReference type="SUPFAM" id="SSF47113">
    <property type="entry name" value="Histone-fold"/>
    <property type="match status" value="1"/>
</dbReference>
<evidence type="ECO:0000313" key="2">
    <source>
        <dbReference type="WBParaSite" id="Hba_04866"/>
    </source>
</evidence>
<dbReference type="InterPro" id="IPR009072">
    <property type="entry name" value="Histone-fold"/>
</dbReference>
<dbReference type="Gene3D" id="1.10.20.10">
    <property type="entry name" value="Histone, subunit A"/>
    <property type="match status" value="1"/>
</dbReference>
<keyword evidence="1" id="KW-1185">Reference proteome</keyword>
<dbReference type="Proteomes" id="UP000095283">
    <property type="component" value="Unplaced"/>
</dbReference>
<proteinExistence type="predicted"/>
<name>A0A1I7WIM4_HETBA</name>
<dbReference type="AlphaFoldDB" id="A0A1I7WIM4"/>
<reference evidence="2" key="1">
    <citation type="submission" date="2016-11" db="UniProtKB">
        <authorList>
            <consortium name="WormBaseParasite"/>
        </authorList>
    </citation>
    <scope>IDENTIFICATION</scope>
</reference>
<accession>A0A1I7WIM4</accession>
<protein>
    <submittedName>
        <fullName evidence="2">Uncharacterized protein</fullName>
    </submittedName>
</protein>
<organism evidence="1 2">
    <name type="scientific">Heterorhabditis bacteriophora</name>
    <name type="common">Entomopathogenic nematode worm</name>
    <dbReference type="NCBI Taxonomy" id="37862"/>
    <lineage>
        <taxon>Eukaryota</taxon>
        <taxon>Metazoa</taxon>
        <taxon>Ecdysozoa</taxon>
        <taxon>Nematoda</taxon>
        <taxon>Chromadorea</taxon>
        <taxon>Rhabditida</taxon>
        <taxon>Rhabditina</taxon>
        <taxon>Rhabditomorpha</taxon>
        <taxon>Strongyloidea</taxon>
        <taxon>Heterorhabditidae</taxon>
        <taxon>Heterorhabditis</taxon>
    </lineage>
</organism>